<keyword evidence="1" id="KW-0560">Oxidoreductase</keyword>
<evidence type="ECO:0008006" key="4">
    <source>
        <dbReference type="Google" id="ProtNLM"/>
    </source>
</evidence>
<gene>
    <name evidence="2" type="ORF">PENCOP_c008G07180</name>
</gene>
<dbReference type="Gene3D" id="3.50.50.60">
    <property type="entry name" value="FAD/NAD(P)-binding domain"/>
    <property type="match status" value="1"/>
</dbReference>
<accession>A0A1V6UJ46</accession>
<dbReference type="Pfam" id="PF13738">
    <property type="entry name" value="Pyr_redox_3"/>
    <property type="match status" value="1"/>
</dbReference>
<dbReference type="GO" id="GO:0050660">
    <property type="term" value="F:flavin adenine dinucleotide binding"/>
    <property type="evidence" value="ECO:0007669"/>
    <property type="project" value="TreeGrafter"/>
</dbReference>
<evidence type="ECO:0000256" key="1">
    <source>
        <dbReference type="ARBA" id="ARBA00023002"/>
    </source>
</evidence>
<proteinExistence type="predicted"/>
<reference evidence="3" key="1">
    <citation type="journal article" date="2017" name="Nat. Microbiol.">
        <title>Global analysis of biosynthetic gene clusters reveals vast potential of secondary metabolite production in Penicillium species.</title>
        <authorList>
            <person name="Nielsen J.C."/>
            <person name="Grijseels S."/>
            <person name="Prigent S."/>
            <person name="Ji B."/>
            <person name="Dainat J."/>
            <person name="Nielsen K.F."/>
            <person name="Frisvad J.C."/>
            <person name="Workman M."/>
            <person name="Nielsen J."/>
        </authorList>
    </citation>
    <scope>NUCLEOTIDE SEQUENCE [LARGE SCALE GENOMIC DNA]</scope>
    <source>
        <strain evidence="3">IBT 31321</strain>
    </source>
</reference>
<comment type="caution">
    <text evidence="2">The sequence shown here is derived from an EMBL/GenBank/DDBJ whole genome shotgun (WGS) entry which is preliminary data.</text>
</comment>
<dbReference type="GO" id="GO:0004497">
    <property type="term" value="F:monooxygenase activity"/>
    <property type="evidence" value="ECO:0007669"/>
    <property type="project" value="TreeGrafter"/>
</dbReference>
<organism evidence="2 3">
    <name type="scientific">Penicillium coprophilum</name>
    <dbReference type="NCBI Taxonomy" id="36646"/>
    <lineage>
        <taxon>Eukaryota</taxon>
        <taxon>Fungi</taxon>
        <taxon>Dikarya</taxon>
        <taxon>Ascomycota</taxon>
        <taxon>Pezizomycotina</taxon>
        <taxon>Eurotiomycetes</taxon>
        <taxon>Eurotiomycetidae</taxon>
        <taxon>Eurotiales</taxon>
        <taxon>Aspergillaceae</taxon>
        <taxon>Penicillium</taxon>
    </lineage>
</organism>
<protein>
    <recommendedName>
        <fullName evidence="4">FAD/NAD(P)-binding domain-containing protein</fullName>
    </recommendedName>
</protein>
<name>A0A1V6UJ46_9EURO</name>
<dbReference type="EMBL" id="MDDG01000008">
    <property type="protein sequence ID" value="OQE38446.1"/>
    <property type="molecule type" value="Genomic_DNA"/>
</dbReference>
<evidence type="ECO:0000313" key="3">
    <source>
        <dbReference type="Proteomes" id="UP000191500"/>
    </source>
</evidence>
<dbReference type="PANTHER" id="PTHR43539:SF68">
    <property type="entry name" value="FLAVIN-BINDING MONOOXYGENASE-LIKE PROTEIN (AFU_ORTHOLOGUE AFUA_4G09220)"/>
    <property type="match status" value="1"/>
</dbReference>
<keyword evidence="3" id="KW-1185">Reference proteome</keyword>
<dbReference type="AlphaFoldDB" id="A0A1V6UJ46"/>
<dbReference type="InterPro" id="IPR050982">
    <property type="entry name" value="Auxin_biosynth/cation_transpt"/>
</dbReference>
<dbReference type="SUPFAM" id="SSF51905">
    <property type="entry name" value="FAD/NAD(P)-binding domain"/>
    <property type="match status" value="1"/>
</dbReference>
<dbReference type="STRING" id="36646.A0A1V6UJ46"/>
<dbReference type="PANTHER" id="PTHR43539">
    <property type="entry name" value="FLAVIN-BINDING MONOOXYGENASE-LIKE PROTEIN (AFU_ORTHOLOGUE AFUA_4G09220)"/>
    <property type="match status" value="1"/>
</dbReference>
<dbReference type="Proteomes" id="UP000191500">
    <property type="component" value="Unassembled WGS sequence"/>
</dbReference>
<evidence type="ECO:0000313" key="2">
    <source>
        <dbReference type="EMBL" id="OQE38446.1"/>
    </source>
</evidence>
<dbReference type="InterPro" id="IPR036188">
    <property type="entry name" value="FAD/NAD-bd_sf"/>
</dbReference>
<sequence>MYPLPEIPCSLPDTNISEELDISTVTNSLVEQLQNLDQDCFVGDALWRDSFALTGSLRTFNTSESVSTAWKATNARVKAFGFSITPGTAKITRLAANISWVDVGFSFQTEGPPETTCSGTASLIPDAQGSWKIWVLCTILEQLNAENNVDLLDPPKESPSNRSSKGFDPTHCYDCIVVGGGQAGLSCGGRLQALSMSYVVLDENNEIGDSWNTRYDYVKSHLPFDRTFPDSYQRFLTKKDLAKGYQDWVAKFGINIWQQTTLRSGTWHEEEGIWELNVERNGEAQKIFCAHVILANGGAQTPASPSYKNQESFEGTILHSAEYKSGAPWVGKHGIVIGTANTGHDIAEDMLDAGLASVTMVQRSPTYVVPADHINTLLDPYYNSSVSTEIADRIYHNMPLVVTRLIYQTVLHAMASQESQPFDALEAAGFRIDRYGDIVQNLYERAGGHYMDVGASRKIGAGLIKVKSDALPIEYTKDGLRCSDGDHLKSDIIVFATGFIYDMQKAVGKFFGEEVASQVDSFWGLDKEGELKGAFKPTGHPALWYIGGPCSHARYYSRFIALQLKALLIGEPLPVYRDKFPLGKRTTSTKLA</sequence>